<dbReference type="Pfam" id="PF01088">
    <property type="entry name" value="Peptidase_C12"/>
    <property type="match status" value="1"/>
</dbReference>
<dbReference type="GO" id="GO:0004843">
    <property type="term" value="F:cysteine-type deubiquitinase activity"/>
    <property type="evidence" value="ECO:0007669"/>
    <property type="project" value="UniProtKB-UniRule"/>
</dbReference>
<feature type="site" description="Transition state stabilizer" evidence="7">
    <location>
        <position position="93"/>
    </location>
</feature>
<evidence type="ECO:0000256" key="2">
    <source>
        <dbReference type="ARBA" id="ARBA00009326"/>
    </source>
</evidence>
<evidence type="ECO:0000256" key="5">
    <source>
        <dbReference type="ARBA" id="ARBA00022801"/>
    </source>
</evidence>
<organism evidence="10 11">
    <name type="scientific">Euplotes crassus</name>
    <dbReference type="NCBI Taxonomy" id="5936"/>
    <lineage>
        <taxon>Eukaryota</taxon>
        <taxon>Sar</taxon>
        <taxon>Alveolata</taxon>
        <taxon>Ciliophora</taxon>
        <taxon>Intramacronucleata</taxon>
        <taxon>Spirotrichea</taxon>
        <taxon>Hypotrichia</taxon>
        <taxon>Euplotida</taxon>
        <taxon>Euplotidae</taxon>
        <taxon>Moneuplotes</taxon>
    </lineage>
</organism>
<dbReference type="Gene3D" id="3.40.532.10">
    <property type="entry name" value="Peptidase C12, ubiquitin carboxyl-terminal hydrolase"/>
    <property type="match status" value="1"/>
</dbReference>
<dbReference type="EMBL" id="CAMPGE010021820">
    <property type="protein sequence ID" value="CAI2379933.1"/>
    <property type="molecule type" value="Genomic_DNA"/>
</dbReference>
<keyword evidence="5 7" id="KW-0378">Hydrolase</keyword>
<feature type="active site" description="Proton donor" evidence="7">
    <location>
        <position position="173"/>
    </location>
</feature>
<dbReference type="AlphaFoldDB" id="A0AAD1XV36"/>
<dbReference type="GO" id="GO:0006511">
    <property type="term" value="P:ubiquitin-dependent protein catabolic process"/>
    <property type="evidence" value="ECO:0007669"/>
    <property type="project" value="UniProtKB-UniRule"/>
</dbReference>
<dbReference type="PANTHER" id="PTHR10589">
    <property type="entry name" value="UBIQUITIN CARBOXYL-TERMINAL HYDROLASE"/>
    <property type="match status" value="1"/>
</dbReference>
<keyword evidence="4 7" id="KW-0833">Ubl conjugation pathway</keyword>
<dbReference type="InterPro" id="IPR036959">
    <property type="entry name" value="Peptidase_C12_UCH_sf"/>
</dbReference>
<evidence type="ECO:0000256" key="3">
    <source>
        <dbReference type="ARBA" id="ARBA00022670"/>
    </source>
</evidence>
<evidence type="ECO:0000256" key="7">
    <source>
        <dbReference type="PROSITE-ProRule" id="PRU01393"/>
    </source>
</evidence>
<dbReference type="FunFam" id="3.40.532.10:FF:000006">
    <property type="entry name" value="Ubiquitin carboxyl-terminal hydrolase"/>
    <property type="match status" value="1"/>
</dbReference>
<keyword evidence="6 7" id="KW-0788">Thiol protease</keyword>
<evidence type="ECO:0000256" key="4">
    <source>
        <dbReference type="ARBA" id="ARBA00022786"/>
    </source>
</evidence>
<dbReference type="PRINTS" id="PR00707">
    <property type="entry name" value="UBCTHYDRLASE"/>
</dbReference>
<evidence type="ECO:0000259" key="9">
    <source>
        <dbReference type="PROSITE" id="PS52048"/>
    </source>
</evidence>
<reference evidence="10" key="1">
    <citation type="submission" date="2023-07" db="EMBL/GenBank/DDBJ databases">
        <authorList>
            <consortium name="AG Swart"/>
            <person name="Singh M."/>
            <person name="Singh A."/>
            <person name="Seah K."/>
            <person name="Emmerich C."/>
        </authorList>
    </citation>
    <scope>NUCLEOTIDE SEQUENCE</scope>
    <source>
        <strain evidence="10">DP1</strain>
    </source>
</reference>
<name>A0AAD1XV36_EUPCR</name>
<protein>
    <recommendedName>
        <fullName evidence="8">Ubiquitin carboxyl-terminal hydrolase</fullName>
        <ecNumber evidence="8">3.4.19.12</ecNumber>
    </recommendedName>
</protein>
<dbReference type="Proteomes" id="UP001295684">
    <property type="component" value="Unassembled WGS sequence"/>
</dbReference>
<keyword evidence="11" id="KW-1185">Reference proteome</keyword>
<evidence type="ECO:0000313" key="11">
    <source>
        <dbReference type="Proteomes" id="UP001295684"/>
    </source>
</evidence>
<dbReference type="SUPFAM" id="SSF54001">
    <property type="entry name" value="Cysteine proteinases"/>
    <property type="match status" value="1"/>
</dbReference>
<dbReference type="EC" id="3.4.19.12" evidence="8"/>
<feature type="domain" description="UCH catalytic" evidence="9">
    <location>
        <begin position="10"/>
        <end position="233"/>
    </location>
</feature>
<feature type="site" description="Important for enzyme activity" evidence="7">
    <location>
        <position position="188"/>
    </location>
</feature>
<sequence length="235" mass="26386">METEQQPEKMWVPIECNPSVFTNLASKLGFDTSKLEFTDVFSLDSEIWEMMMPKPISAVILAFPIKEAHQEMRDKMRDDFKADPDSSVTFIKQKIRMACGTMAILHATLNCSEEMEHKGFLKDLVDFGSKIEDETTAPDELAQFLIDSEELEKVHGECAVQGNSEVVTEVDVHFMAFVEINGKVYELDGRQDAPGLLGELEGSNLGIKVSPIIQQYIDLDPEEKRFSMLALAGKS</sequence>
<keyword evidence="3 7" id="KW-0645">Protease</keyword>
<evidence type="ECO:0000256" key="6">
    <source>
        <dbReference type="ARBA" id="ARBA00022807"/>
    </source>
</evidence>
<evidence type="ECO:0000256" key="8">
    <source>
        <dbReference type="RuleBase" id="RU361215"/>
    </source>
</evidence>
<evidence type="ECO:0000313" key="10">
    <source>
        <dbReference type="EMBL" id="CAI2379933.1"/>
    </source>
</evidence>
<feature type="active site" description="Nucleophile" evidence="7">
    <location>
        <position position="99"/>
    </location>
</feature>
<comment type="similarity">
    <text evidence="2 7 8">Belongs to the peptidase C12 family.</text>
</comment>
<evidence type="ECO:0000256" key="1">
    <source>
        <dbReference type="ARBA" id="ARBA00000707"/>
    </source>
</evidence>
<dbReference type="InterPro" id="IPR001578">
    <property type="entry name" value="Peptidase_C12_UCH"/>
</dbReference>
<proteinExistence type="inferred from homology"/>
<comment type="caution">
    <text evidence="10">The sequence shown here is derived from an EMBL/GenBank/DDBJ whole genome shotgun (WGS) entry which is preliminary data.</text>
</comment>
<dbReference type="GO" id="GO:0005737">
    <property type="term" value="C:cytoplasm"/>
    <property type="evidence" value="ECO:0007669"/>
    <property type="project" value="TreeGrafter"/>
</dbReference>
<dbReference type="PROSITE" id="PS52048">
    <property type="entry name" value="UCH_DOMAIN"/>
    <property type="match status" value="1"/>
</dbReference>
<accession>A0AAD1XV36</accession>
<dbReference type="InterPro" id="IPR038765">
    <property type="entry name" value="Papain-like_cys_pep_sf"/>
</dbReference>
<gene>
    <name evidence="10" type="ORF">ECRASSUSDP1_LOCUS21356</name>
</gene>
<dbReference type="PANTHER" id="PTHR10589:SF17">
    <property type="entry name" value="UBIQUITIN CARBOXYL-TERMINAL HYDROLASE"/>
    <property type="match status" value="1"/>
</dbReference>
<dbReference type="GO" id="GO:0016579">
    <property type="term" value="P:protein deubiquitination"/>
    <property type="evidence" value="ECO:0007669"/>
    <property type="project" value="TreeGrafter"/>
</dbReference>
<comment type="catalytic activity">
    <reaction evidence="1 7 8">
        <text>Thiol-dependent hydrolysis of ester, thioester, amide, peptide and isopeptide bonds formed by the C-terminal Gly of ubiquitin (a 76-residue protein attached to proteins as an intracellular targeting signal).</text>
        <dbReference type="EC" id="3.4.19.12"/>
    </reaction>
</comment>